<dbReference type="Proteomes" id="UP000253319">
    <property type="component" value="Unassembled WGS sequence"/>
</dbReference>
<dbReference type="InterPro" id="IPR010994">
    <property type="entry name" value="RuvA_2-like"/>
</dbReference>
<protein>
    <submittedName>
        <fullName evidence="2">Helix-hairpin-helix domain-containing protein</fullName>
    </submittedName>
</protein>
<keyword evidence="3" id="KW-1185">Reference proteome</keyword>
<keyword evidence="1" id="KW-0472">Membrane</keyword>
<evidence type="ECO:0000256" key="1">
    <source>
        <dbReference type="SAM" id="Phobius"/>
    </source>
</evidence>
<dbReference type="RefSeq" id="WP_113987873.1">
    <property type="nucleotide sequence ID" value="NZ_QLST01000002.1"/>
</dbReference>
<dbReference type="Gene3D" id="1.10.150.280">
    <property type="entry name" value="AF1531-like domain"/>
    <property type="match status" value="2"/>
</dbReference>
<comment type="caution">
    <text evidence="2">The sequence shown here is derived from an EMBL/GenBank/DDBJ whole genome shotgun (WGS) entry which is preliminary data.</text>
</comment>
<feature type="transmembrane region" description="Helical" evidence="1">
    <location>
        <begin position="20"/>
        <end position="39"/>
    </location>
</feature>
<gene>
    <name evidence="2" type="ORF">DPN68_01725</name>
</gene>
<dbReference type="PANTHER" id="PTHR21180:SF32">
    <property type="entry name" value="ENDONUCLEASE_EXONUCLEASE_PHOSPHATASE FAMILY DOMAIN-CONTAINING PROTEIN 1"/>
    <property type="match status" value="1"/>
</dbReference>
<evidence type="ECO:0000313" key="3">
    <source>
        <dbReference type="Proteomes" id="UP000253319"/>
    </source>
</evidence>
<reference evidence="2 3" key="1">
    <citation type="submission" date="2018-06" db="EMBL/GenBank/DDBJ databases">
        <title>Flavobacterium tibetense sp. nov., isolated from a wetland YonghuCo on Tibetan Plateau.</title>
        <authorList>
            <person name="Xing P."/>
            <person name="Phurbu D."/>
            <person name="Lu H."/>
        </authorList>
    </citation>
    <scope>NUCLEOTIDE SEQUENCE [LARGE SCALE GENOMIC DNA]</scope>
    <source>
        <strain evidence="2 3">YH5</strain>
    </source>
</reference>
<proteinExistence type="predicted"/>
<dbReference type="AlphaFoldDB" id="A0A365P4A8"/>
<name>A0A365P4A8_9FLAO</name>
<evidence type="ECO:0000313" key="2">
    <source>
        <dbReference type="EMBL" id="RBA29390.1"/>
    </source>
</evidence>
<dbReference type="PANTHER" id="PTHR21180">
    <property type="entry name" value="ENDONUCLEASE/EXONUCLEASE/PHOSPHATASE FAMILY DOMAIN-CONTAINING PROTEIN 1"/>
    <property type="match status" value="1"/>
</dbReference>
<sequence length="298" mass="34747">MIPNKLKSYFLFSREHRSGIFLLIAILVIFQILIFTVNFTNLFQNESADDFTSSQWLAIQHEIDSLKKVTEEKKYEIKPFNPNFITDYKGYVLGISVEELNRLQAFRNQGKYVNSAKEFQQVTQVSDEVLNKISPYFKFPDWVKNKNNSKEGKHSFFENKKAKVIVKKDINLASKEDLMAVYGIGDKISDIILKEKDKFGMFASLEQLQFVWGVSPEAYEDLQKRFFIGENLELKKININSSNTKTLAAFPYFNYAFAKEIVTYRSMHGEIKKIEDLTKINNCPQEKLKLIALYLEFN</sequence>
<dbReference type="EMBL" id="QLST01000002">
    <property type="protein sequence ID" value="RBA29390.1"/>
    <property type="molecule type" value="Genomic_DNA"/>
</dbReference>
<organism evidence="2 3">
    <name type="scientific">Flavobacterium tibetense</name>
    <dbReference type="NCBI Taxonomy" id="2233533"/>
    <lineage>
        <taxon>Bacteria</taxon>
        <taxon>Pseudomonadati</taxon>
        <taxon>Bacteroidota</taxon>
        <taxon>Flavobacteriia</taxon>
        <taxon>Flavobacteriales</taxon>
        <taxon>Flavobacteriaceae</taxon>
        <taxon>Flavobacterium</taxon>
    </lineage>
</organism>
<dbReference type="InterPro" id="IPR051675">
    <property type="entry name" value="Endo/Exo/Phosphatase_dom_1"/>
</dbReference>
<dbReference type="OrthoDB" id="981124at2"/>
<keyword evidence="1" id="KW-1133">Transmembrane helix</keyword>
<dbReference type="Pfam" id="PF12836">
    <property type="entry name" value="HHH_3"/>
    <property type="match status" value="2"/>
</dbReference>
<dbReference type="SUPFAM" id="SSF47781">
    <property type="entry name" value="RuvA domain 2-like"/>
    <property type="match status" value="2"/>
</dbReference>
<accession>A0A365P4A8</accession>
<keyword evidence="1" id="KW-0812">Transmembrane</keyword>